<dbReference type="GO" id="GO:0032259">
    <property type="term" value="P:methylation"/>
    <property type="evidence" value="ECO:0007669"/>
    <property type="project" value="UniProtKB-KW"/>
</dbReference>
<keyword evidence="1" id="KW-0489">Methyltransferase</keyword>
<dbReference type="InterPro" id="IPR006764">
    <property type="entry name" value="SAM_dep_MeTrfase_SAV2177_type"/>
</dbReference>
<dbReference type="InterPro" id="IPR029063">
    <property type="entry name" value="SAM-dependent_MTases_sf"/>
</dbReference>
<dbReference type="Proteomes" id="UP001595696">
    <property type="component" value="Unassembled WGS sequence"/>
</dbReference>
<dbReference type="CDD" id="cd02440">
    <property type="entry name" value="AdoMet_MTases"/>
    <property type="match status" value="1"/>
</dbReference>
<evidence type="ECO:0000313" key="2">
    <source>
        <dbReference type="Proteomes" id="UP001595696"/>
    </source>
</evidence>
<dbReference type="Pfam" id="PF04672">
    <property type="entry name" value="Methyltransf_19"/>
    <property type="match status" value="1"/>
</dbReference>
<name>A0ABV8DNQ0_9NOCA</name>
<dbReference type="Gene3D" id="3.40.50.150">
    <property type="entry name" value="Vaccinia Virus protein VP39"/>
    <property type="match status" value="1"/>
</dbReference>
<evidence type="ECO:0000313" key="1">
    <source>
        <dbReference type="EMBL" id="MFC3961711.1"/>
    </source>
</evidence>
<dbReference type="EC" id="2.1.1.-" evidence="1"/>
<dbReference type="EMBL" id="JBHSAX010000006">
    <property type="protein sequence ID" value="MFC3961711.1"/>
    <property type="molecule type" value="Genomic_DNA"/>
</dbReference>
<dbReference type="SUPFAM" id="SSF53335">
    <property type="entry name" value="S-adenosyl-L-methionine-dependent methyltransferases"/>
    <property type="match status" value="1"/>
</dbReference>
<protein>
    <submittedName>
        <fullName evidence="1">SAM-dependent methyltransferase</fullName>
        <ecNumber evidence="1">2.1.1.-</ecNumber>
    </submittedName>
</protein>
<accession>A0ABV8DNQ0</accession>
<dbReference type="PIRSF" id="PIRSF017393">
    <property type="entry name" value="MTase_SAV2177"/>
    <property type="match status" value="1"/>
</dbReference>
<organism evidence="1 2">
    <name type="scientific">Nocardia jiangsuensis</name>
    <dbReference type="NCBI Taxonomy" id="1691563"/>
    <lineage>
        <taxon>Bacteria</taxon>
        <taxon>Bacillati</taxon>
        <taxon>Actinomycetota</taxon>
        <taxon>Actinomycetes</taxon>
        <taxon>Mycobacteriales</taxon>
        <taxon>Nocardiaceae</taxon>
        <taxon>Nocardia</taxon>
    </lineage>
</organism>
<keyword evidence="1" id="KW-0808">Transferase</keyword>
<sequence>MAEHERTPAGVDPSRPNSARVFDYLLGGKDNYEVDQRVAHRMLAVAPDTRTLAWFSRQFLLGGVRHAAEAGVRQFLDLGSGLPTSPNVHETVRGYGERIPVVAVDNDPVVLVHSNAILTGIDGVTALLGDVRDVDDIVARVRARQLLDFDRPVGVSLVGVLHFVMDDEYPAEILRRLRAVLAPGSYVVFTHGATESSAEFRERSENDTEGSPAQVAYRSVEQVRALFEGYELLEPGVVPIQEWLGDDLPETKLILLGGIARVG</sequence>
<dbReference type="RefSeq" id="WP_378611467.1">
    <property type="nucleotide sequence ID" value="NZ_JBHSAX010000006.1"/>
</dbReference>
<proteinExistence type="predicted"/>
<reference evidence="2" key="1">
    <citation type="journal article" date="2019" name="Int. J. Syst. Evol. Microbiol.">
        <title>The Global Catalogue of Microorganisms (GCM) 10K type strain sequencing project: providing services to taxonomists for standard genome sequencing and annotation.</title>
        <authorList>
            <consortium name="The Broad Institute Genomics Platform"/>
            <consortium name="The Broad Institute Genome Sequencing Center for Infectious Disease"/>
            <person name="Wu L."/>
            <person name="Ma J."/>
        </authorList>
    </citation>
    <scope>NUCLEOTIDE SEQUENCE [LARGE SCALE GENOMIC DNA]</scope>
    <source>
        <strain evidence="2">CGMCC 4.7330</strain>
    </source>
</reference>
<gene>
    <name evidence="1" type="ORF">ACFO0B_06890</name>
</gene>
<comment type="caution">
    <text evidence="1">The sequence shown here is derived from an EMBL/GenBank/DDBJ whole genome shotgun (WGS) entry which is preliminary data.</text>
</comment>
<dbReference type="GO" id="GO:0008168">
    <property type="term" value="F:methyltransferase activity"/>
    <property type="evidence" value="ECO:0007669"/>
    <property type="project" value="UniProtKB-KW"/>
</dbReference>
<keyword evidence="2" id="KW-1185">Reference proteome</keyword>